<evidence type="ECO:0000256" key="1">
    <source>
        <dbReference type="ARBA" id="ARBA00006484"/>
    </source>
</evidence>
<evidence type="ECO:0000259" key="2">
    <source>
        <dbReference type="Pfam" id="PF08659"/>
    </source>
</evidence>
<dbReference type="EMBL" id="KN847366">
    <property type="protein sequence ID" value="KIW36241.1"/>
    <property type="molecule type" value="Genomic_DNA"/>
</dbReference>
<dbReference type="PANTHER" id="PTHR43544:SF36">
    <property type="entry name" value="CHAIN OXIDOREDUCTASE (CSGA), PUTATIVE (AFU_ORTHOLOGUE AFUA_4G00910)-RELATED"/>
    <property type="match status" value="1"/>
</dbReference>
<gene>
    <name evidence="3" type="ORF">PV06_11488</name>
</gene>
<evidence type="ECO:0000313" key="4">
    <source>
        <dbReference type="Proteomes" id="UP000053342"/>
    </source>
</evidence>
<comment type="similarity">
    <text evidence="1">Belongs to the short-chain dehydrogenases/reductases (SDR) family.</text>
</comment>
<dbReference type="InterPro" id="IPR036291">
    <property type="entry name" value="NAD(P)-bd_dom_sf"/>
</dbReference>
<protein>
    <recommendedName>
        <fullName evidence="2">Ketoreductase (KR) domain-containing protein</fullName>
    </recommendedName>
</protein>
<dbReference type="OrthoDB" id="7289984at2759"/>
<proteinExistence type="inferred from homology"/>
<accession>A0A0D2A7D1</accession>
<dbReference type="SUPFAM" id="SSF51735">
    <property type="entry name" value="NAD(P)-binding Rossmann-fold domains"/>
    <property type="match status" value="1"/>
</dbReference>
<name>A0A0D2A7D1_9EURO</name>
<dbReference type="Pfam" id="PF08659">
    <property type="entry name" value="KR"/>
    <property type="match status" value="1"/>
</dbReference>
<dbReference type="Proteomes" id="UP000053342">
    <property type="component" value="Unassembled WGS sequence"/>
</dbReference>
<dbReference type="HOGENOM" id="CLU_1378137_0_0_1"/>
<dbReference type="InterPro" id="IPR051468">
    <property type="entry name" value="Fungal_SecMetab_SDRs"/>
</dbReference>
<dbReference type="AlphaFoldDB" id="A0A0D2A7D1"/>
<dbReference type="RefSeq" id="XP_016256457.1">
    <property type="nucleotide sequence ID" value="XM_016413174.1"/>
</dbReference>
<dbReference type="VEuPathDB" id="FungiDB:PV06_11488"/>
<organism evidence="3 4">
    <name type="scientific">Exophiala oligosperma</name>
    <dbReference type="NCBI Taxonomy" id="215243"/>
    <lineage>
        <taxon>Eukaryota</taxon>
        <taxon>Fungi</taxon>
        <taxon>Dikarya</taxon>
        <taxon>Ascomycota</taxon>
        <taxon>Pezizomycotina</taxon>
        <taxon>Eurotiomycetes</taxon>
        <taxon>Chaetothyriomycetidae</taxon>
        <taxon>Chaetothyriales</taxon>
        <taxon>Herpotrichiellaceae</taxon>
        <taxon>Exophiala</taxon>
    </lineage>
</organism>
<feature type="domain" description="Ketoreductase (KR)" evidence="2">
    <location>
        <begin position="2"/>
        <end position="82"/>
    </location>
</feature>
<keyword evidence="4" id="KW-1185">Reference proteome</keyword>
<dbReference type="GO" id="GO:0016491">
    <property type="term" value="F:oxidoreductase activity"/>
    <property type="evidence" value="ECO:0007669"/>
    <property type="project" value="TreeGrafter"/>
</dbReference>
<dbReference type="PANTHER" id="PTHR43544">
    <property type="entry name" value="SHORT-CHAIN DEHYDROGENASE/REDUCTASE"/>
    <property type="match status" value="1"/>
</dbReference>
<dbReference type="InterPro" id="IPR013968">
    <property type="entry name" value="PKS_KR"/>
</dbReference>
<reference evidence="3 4" key="1">
    <citation type="submission" date="2015-01" db="EMBL/GenBank/DDBJ databases">
        <title>The Genome Sequence of Exophiala oligosperma CBS72588.</title>
        <authorList>
            <consortium name="The Broad Institute Genomics Platform"/>
            <person name="Cuomo C."/>
            <person name="de Hoog S."/>
            <person name="Gorbushina A."/>
            <person name="Stielow B."/>
            <person name="Teixiera M."/>
            <person name="Abouelleil A."/>
            <person name="Chapman S.B."/>
            <person name="Priest M."/>
            <person name="Young S.K."/>
            <person name="Wortman J."/>
            <person name="Nusbaum C."/>
            <person name="Birren B."/>
        </authorList>
    </citation>
    <scope>NUCLEOTIDE SEQUENCE [LARGE SCALE GENOMIC DNA]</scope>
    <source>
        <strain evidence="3 4">CBS 72588</strain>
    </source>
</reference>
<dbReference type="Gene3D" id="3.40.50.720">
    <property type="entry name" value="NAD(P)-binding Rossmann-like Domain"/>
    <property type="match status" value="1"/>
</dbReference>
<dbReference type="GO" id="GO:0005737">
    <property type="term" value="C:cytoplasm"/>
    <property type="evidence" value="ECO:0007669"/>
    <property type="project" value="TreeGrafter"/>
</dbReference>
<evidence type="ECO:0000313" key="3">
    <source>
        <dbReference type="EMBL" id="KIW36241.1"/>
    </source>
</evidence>
<dbReference type="GeneID" id="27363562"/>
<sequence>MASYLITGCSRGLGLKLVQKLLEKPSSSVETIFATARSEQPSQLLQDVISVDPSRVKYVRLDVEDPASIELALAQVQSESQPALWASRTLQLPVVFFRVGNSDIFGTAAESIPGSIPSLTPPPSSSAYRNQDIRPETSISTFTTTGIPIGYEGMDDVLREGTGENLAMDRDIDTALADDYLLQMMEDTLPVFGIWEGT</sequence>